<dbReference type="Pfam" id="PF17998">
    <property type="entry name" value="AgI_II_C2"/>
    <property type="match status" value="1"/>
</dbReference>
<keyword evidence="2" id="KW-0472">Membrane</keyword>
<dbReference type="InterPro" id="IPR036234">
    <property type="entry name" value="SA_I/II_PAC_V_sf"/>
</dbReference>
<sequence length="1240" mass="134789">MKENMEHALTNAQKKHLRLRKSGKKVVYVTALLLMVAQSSGGIIGVHATTTGADKVVKASGDKSGSLALNIDHSALDSAVKNAKANGLTVKQEADQEKGTAFGSDEITKLEKTVTDDYDTQTKDIIKKTDDYKKALDDYNKALDDIQNAINNNTAGSPAVAVGQGLNFRKGKNANAIVDSVKFSGSGSGSLLKSKVLSENLVGLDKITSSDTTTSPQFYDIGGTTSLFGLFLDAGQSVTISYKGLKSLTLNGASILQMKVTYKNTTSARMGMLVSRDPGNQFQFGVDNGSKIFVNSPKTLQQTMEFIDSSGNTVPFQTVNNAKAQFMAGSLNYSKSSTQTGAFPPNSDGYNQHEAISFNNGSVSGKKYPQSGISKVNGLPVSGNQASGDSFGSNPAGTNETWSATGLNDYKYNGSMFDVTEWDIGTKNSWYGGVNLIPNDGEKSISVVWSTTDGNMWTDLNGQLPDLIPTPEPPVKPTLTYHYDKASAQTNNSKSVTQPDGTDLNGSLVNKEEVENWVLKNEDLPAGHEKINDYTMTDKLPDSFKLDLEQSKKLSPDYDFDFDEDTNTVTLTANKATLDALNKDLNKAYKVPAVTLQGKVTKDNSSYKNDFETVINDYTVNSNEVEIHTPDPKPAKSNENASGTTINGEGVDVNATNFYKLTWNMSSYAGIKANKEDIDKGFYFVDEAPEVVDVDLKNITFKDSKGSGVKGITAKVYPSLKDAPAEVQKVLKDNSISPKGQFVFYSADNPQEFFNNYVQTGNDIVITQPMTFKEGATGDYQNTDYQIDFGNAYEGDTVKNTIVPPKVTKKVSVDGGKTWQDLENLTDVDTLFDYKVGFTFTANGDYTKIIFKDNWESSQWTDLSKAKLLDKDNKAVAGKFTVLNASGKDVTKEFNDHVFQKDGKKEVLQVIFTSDKISDIVALASSDDSNRLVNLNMMFEDVTLKGATGAELANYLDKDGKIVTPNIGELITSSKTATGDNTKDEVTKSNVTKVIPPQLTPMINKYVYQTGVGSSVDLYAKDVKLPEYLSKIAQFTSLNVDKDEKVKAGDTVHWLITGQAGNVSLLNNIVDTLPKELSFSEQLNAKVFILKNDGKLGDEVTKDWKIETKDQTLTATPNDPTKYFFAGSSTDSRVVITLDTVVNDDIQTGTFTNIATINTKDGKSKNDKANVHTVVKVTPKEETPTNPVDKVVSGVLPTTGEGKAALGISLFGVVLLGIVAYLKRNSIVSFYKKTFHKNRK</sequence>
<reference evidence="6" key="1">
    <citation type="submission" date="2015-10" db="EMBL/GenBank/DDBJ databases">
        <title>Draft Genome Sequences of 11 Lactococcus lactis subspecies cremoris strains.</title>
        <authorList>
            <person name="Wels M."/>
            <person name="Backus L."/>
            <person name="Boekhorst J."/>
            <person name="Dijkstra A."/>
            <person name="Beerthuizen M."/>
            <person name="Kelly W."/>
            <person name="Siezen R."/>
            <person name="Bachmann H."/>
            <person name="Van Hijum S."/>
        </authorList>
    </citation>
    <scope>NUCLEOTIDE SEQUENCE [LARGE SCALE GENOMIC DNA]</scope>
    <source>
        <strain evidence="6">LMG8520</strain>
    </source>
</reference>
<feature type="domain" description="Antigen I/II N-terminal" evidence="4">
    <location>
        <begin position="60"/>
        <end position="148"/>
    </location>
</feature>
<gene>
    <name evidence="5" type="ORF">LMG8520_2398</name>
</gene>
<dbReference type="NCBIfam" id="TIGR04228">
    <property type="entry name" value="isopep_sspB_C2"/>
    <property type="match status" value="1"/>
</dbReference>
<dbReference type="PATRIC" id="fig|1360.106.peg.1155"/>
<comment type="caution">
    <text evidence="5">The sequence shown here is derived from an EMBL/GenBank/DDBJ whole genome shotgun (WGS) entry which is preliminary data.</text>
</comment>
<evidence type="ECO:0000259" key="3">
    <source>
        <dbReference type="Pfam" id="PF17998"/>
    </source>
</evidence>
<dbReference type="InterPro" id="IPR041324">
    <property type="entry name" value="AgI/II_N"/>
</dbReference>
<evidence type="ECO:0000313" key="6">
    <source>
        <dbReference type="Proteomes" id="UP000054230"/>
    </source>
</evidence>
<feature type="region of interest" description="Disordered" evidence="1">
    <location>
        <begin position="488"/>
        <end position="507"/>
    </location>
</feature>
<dbReference type="AlphaFoldDB" id="A0A0V8CWX3"/>
<accession>A0A0V8CWX3</accession>
<dbReference type="InterPro" id="IPR026345">
    <property type="entry name" value="Adh_isopep-form_adh_dom"/>
</dbReference>
<evidence type="ECO:0000256" key="2">
    <source>
        <dbReference type="SAM" id="Phobius"/>
    </source>
</evidence>
<keyword evidence="2" id="KW-1133">Transmembrane helix</keyword>
<dbReference type="SUPFAM" id="SSF74914">
    <property type="entry name" value="V-region of surface antigen I/II (SA I/II, PAC)"/>
    <property type="match status" value="1"/>
</dbReference>
<dbReference type="Gene3D" id="2.60.40.740">
    <property type="match status" value="2"/>
</dbReference>
<dbReference type="Gene3D" id="2.60.530.10">
    <property type="entry name" value="Major cell-surface adhesin PAc"/>
    <property type="match status" value="1"/>
</dbReference>
<keyword evidence="2" id="KW-0812">Transmembrane</keyword>
<evidence type="ECO:0000259" key="4">
    <source>
        <dbReference type="Pfam" id="PF18652"/>
    </source>
</evidence>
<organism evidence="5 6">
    <name type="scientific">Lactococcus lactis subsp. lactis</name>
    <name type="common">Streptococcus lactis</name>
    <dbReference type="NCBI Taxonomy" id="1360"/>
    <lineage>
        <taxon>Bacteria</taxon>
        <taxon>Bacillati</taxon>
        <taxon>Bacillota</taxon>
        <taxon>Bacilli</taxon>
        <taxon>Lactobacillales</taxon>
        <taxon>Streptococcaceae</taxon>
        <taxon>Lactococcus</taxon>
    </lineage>
</organism>
<feature type="domain" description="Adhesin isopeptide-forming adherence" evidence="3">
    <location>
        <begin position="634"/>
        <end position="802"/>
    </location>
</feature>
<evidence type="ECO:0000313" key="5">
    <source>
        <dbReference type="EMBL" id="KSU05812.1"/>
    </source>
</evidence>
<dbReference type="Proteomes" id="UP000054230">
    <property type="component" value="Unassembled WGS sequence"/>
</dbReference>
<evidence type="ECO:0000256" key="1">
    <source>
        <dbReference type="SAM" id="MobiDB-lite"/>
    </source>
</evidence>
<feature type="transmembrane region" description="Helical" evidence="2">
    <location>
        <begin position="1204"/>
        <end position="1222"/>
    </location>
</feature>
<name>A0A0V8CWX3_LACLL</name>
<dbReference type="Pfam" id="PF18652">
    <property type="entry name" value="Adhesin_P1_N"/>
    <property type="match status" value="1"/>
</dbReference>
<dbReference type="EMBL" id="LKLP01000119">
    <property type="protein sequence ID" value="KSU05812.1"/>
    <property type="molecule type" value="Genomic_DNA"/>
</dbReference>
<protein>
    <submittedName>
        <fullName evidence="5">Aggregation substance</fullName>
    </submittedName>
</protein>
<proteinExistence type="predicted"/>
<dbReference type="RefSeq" id="WP_058210486.1">
    <property type="nucleotide sequence ID" value="NZ_LKLP01000119.1"/>
</dbReference>